<proteinExistence type="predicted"/>
<name>A0A3B0RXJ1_9ZZZZ</name>
<evidence type="ECO:0000313" key="1">
    <source>
        <dbReference type="EMBL" id="VAV96719.1"/>
    </source>
</evidence>
<sequence length="21" mass="2510">MVFLIDLYKGKFGLATTYWGW</sequence>
<dbReference type="AlphaFoldDB" id="A0A3B0RXJ1"/>
<protein>
    <submittedName>
        <fullName evidence="1">Uncharacterized protein</fullName>
    </submittedName>
</protein>
<gene>
    <name evidence="1" type="ORF">MNBD_ALPHA02-2214</name>
</gene>
<feature type="non-terminal residue" evidence="1">
    <location>
        <position position="21"/>
    </location>
</feature>
<organism evidence="1">
    <name type="scientific">hydrothermal vent metagenome</name>
    <dbReference type="NCBI Taxonomy" id="652676"/>
    <lineage>
        <taxon>unclassified sequences</taxon>
        <taxon>metagenomes</taxon>
        <taxon>ecological metagenomes</taxon>
    </lineage>
</organism>
<reference evidence="1" key="1">
    <citation type="submission" date="2018-06" db="EMBL/GenBank/DDBJ databases">
        <authorList>
            <person name="Zhirakovskaya E."/>
        </authorList>
    </citation>
    <scope>NUCLEOTIDE SEQUENCE</scope>
</reference>
<dbReference type="EMBL" id="UOED01000109">
    <property type="protein sequence ID" value="VAV96719.1"/>
    <property type="molecule type" value="Genomic_DNA"/>
</dbReference>
<accession>A0A3B0RXJ1</accession>